<proteinExistence type="predicted"/>
<evidence type="ECO:0000256" key="2">
    <source>
        <dbReference type="ARBA" id="ARBA00022737"/>
    </source>
</evidence>
<dbReference type="SMART" id="SM00355">
    <property type="entry name" value="ZnF_C2H2"/>
    <property type="match status" value="10"/>
</dbReference>
<dbReference type="InterPro" id="IPR013087">
    <property type="entry name" value="Znf_C2H2_type"/>
</dbReference>
<feature type="domain" description="C2H2-type" evidence="6">
    <location>
        <begin position="277"/>
        <end position="305"/>
    </location>
</feature>
<protein>
    <recommendedName>
        <fullName evidence="6">C2H2-type domain-containing protein</fullName>
    </recommendedName>
</protein>
<evidence type="ECO:0000313" key="8">
    <source>
        <dbReference type="Proteomes" id="UP000410492"/>
    </source>
</evidence>
<keyword evidence="3 5" id="KW-0863">Zinc-finger</keyword>
<dbReference type="GO" id="GO:0008270">
    <property type="term" value="F:zinc ion binding"/>
    <property type="evidence" value="ECO:0007669"/>
    <property type="project" value="UniProtKB-KW"/>
</dbReference>
<gene>
    <name evidence="7" type="ORF">CALMAC_LOCUS15736</name>
</gene>
<keyword evidence="1" id="KW-0479">Metal-binding</keyword>
<evidence type="ECO:0000313" key="7">
    <source>
        <dbReference type="EMBL" id="VEN56992.1"/>
    </source>
</evidence>
<reference evidence="7 8" key="1">
    <citation type="submission" date="2019-01" db="EMBL/GenBank/DDBJ databases">
        <authorList>
            <person name="Sayadi A."/>
        </authorList>
    </citation>
    <scope>NUCLEOTIDE SEQUENCE [LARGE SCALE GENOMIC DNA]</scope>
</reference>
<dbReference type="PROSITE" id="PS00028">
    <property type="entry name" value="ZINC_FINGER_C2H2_1"/>
    <property type="match status" value="2"/>
</dbReference>
<dbReference type="EMBL" id="CAACVG010010926">
    <property type="protein sequence ID" value="VEN56992.1"/>
    <property type="molecule type" value="Genomic_DNA"/>
</dbReference>
<evidence type="ECO:0000256" key="3">
    <source>
        <dbReference type="ARBA" id="ARBA00022771"/>
    </source>
</evidence>
<feature type="domain" description="C2H2-type" evidence="6">
    <location>
        <begin position="125"/>
        <end position="152"/>
    </location>
</feature>
<feature type="domain" description="C2H2-type" evidence="6">
    <location>
        <begin position="95"/>
        <end position="122"/>
    </location>
</feature>
<dbReference type="Pfam" id="PF00096">
    <property type="entry name" value="zf-C2H2"/>
    <property type="match status" value="1"/>
</dbReference>
<accession>A0A653D9X5</accession>
<evidence type="ECO:0000256" key="5">
    <source>
        <dbReference type="PROSITE-ProRule" id="PRU00042"/>
    </source>
</evidence>
<keyword evidence="2" id="KW-0677">Repeat</keyword>
<organism evidence="7 8">
    <name type="scientific">Callosobruchus maculatus</name>
    <name type="common">Southern cowpea weevil</name>
    <name type="synonym">Pulse bruchid</name>
    <dbReference type="NCBI Taxonomy" id="64391"/>
    <lineage>
        <taxon>Eukaryota</taxon>
        <taxon>Metazoa</taxon>
        <taxon>Ecdysozoa</taxon>
        <taxon>Arthropoda</taxon>
        <taxon>Hexapoda</taxon>
        <taxon>Insecta</taxon>
        <taxon>Pterygota</taxon>
        <taxon>Neoptera</taxon>
        <taxon>Endopterygota</taxon>
        <taxon>Coleoptera</taxon>
        <taxon>Polyphaga</taxon>
        <taxon>Cucujiformia</taxon>
        <taxon>Chrysomeloidea</taxon>
        <taxon>Chrysomelidae</taxon>
        <taxon>Bruchinae</taxon>
        <taxon>Bruchini</taxon>
        <taxon>Callosobruchus</taxon>
    </lineage>
</organism>
<sequence>MISAIPDKDAKTKLVILTEEPSDMDLLDQKPPKTYCCDLCNYETNHKDRLKSHSLVHNKAGKPLYKCDICDFKSYHKASLRSHGIIHDTRNKKLYSCSFCNYTTYRQRNLSQHKLVHDQSGQPLYICDTCQYQTYRRHNMVAHQVVHTKREVKLQNCDICDGKTYYLGRHTRAVHPNRYQPEKCSHCDQSYNTKRSLKHHILQAHPLVPDVSSINQIFSCEHCKYKTNKCSNLTSHMLTHDLEGELFKYKCTICDYKTPRKHSFGRHMKGHEKVKEFVCSDCGKEFLRKSCFDEHILTYHVANEELLETITHTIHSCQICEFRTTIVSKLMVHYKKKHPKTAS</sequence>
<dbReference type="AlphaFoldDB" id="A0A653D9X5"/>
<dbReference type="SUPFAM" id="SSF57667">
    <property type="entry name" value="beta-beta-alpha zinc fingers"/>
    <property type="match status" value="3"/>
</dbReference>
<dbReference type="Proteomes" id="UP000410492">
    <property type="component" value="Unassembled WGS sequence"/>
</dbReference>
<keyword evidence="4" id="KW-0862">Zinc</keyword>
<dbReference type="PANTHER" id="PTHR24379:SF121">
    <property type="entry name" value="C2H2-TYPE DOMAIN-CONTAINING PROTEIN"/>
    <property type="match status" value="1"/>
</dbReference>
<feature type="domain" description="C2H2-type" evidence="6">
    <location>
        <begin position="249"/>
        <end position="276"/>
    </location>
</feature>
<dbReference type="Gene3D" id="3.30.160.60">
    <property type="entry name" value="Classic Zinc Finger"/>
    <property type="match status" value="5"/>
</dbReference>
<dbReference type="PROSITE" id="PS50157">
    <property type="entry name" value="ZINC_FINGER_C2H2_2"/>
    <property type="match status" value="5"/>
</dbReference>
<feature type="domain" description="C2H2-type" evidence="6">
    <location>
        <begin position="218"/>
        <end position="245"/>
    </location>
</feature>
<evidence type="ECO:0000256" key="4">
    <source>
        <dbReference type="ARBA" id="ARBA00022833"/>
    </source>
</evidence>
<evidence type="ECO:0000256" key="1">
    <source>
        <dbReference type="ARBA" id="ARBA00022723"/>
    </source>
</evidence>
<keyword evidence="8" id="KW-1185">Reference proteome</keyword>
<evidence type="ECO:0000259" key="6">
    <source>
        <dbReference type="PROSITE" id="PS50157"/>
    </source>
</evidence>
<dbReference type="PANTHER" id="PTHR24379">
    <property type="entry name" value="KRAB AND ZINC FINGER DOMAIN-CONTAINING"/>
    <property type="match status" value="1"/>
</dbReference>
<name>A0A653D9X5_CALMS</name>
<dbReference type="InterPro" id="IPR036236">
    <property type="entry name" value="Znf_C2H2_sf"/>
</dbReference>
<dbReference type="OrthoDB" id="3561125at2759"/>